<keyword evidence="1" id="KW-0472">Membrane</keyword>
<feature type="transmembrane region" description="Helical" evidence="1">
    <location>
        <begin position="6"/>
        <end position="27"/>
    </location>
</feature>
<evidence type="ECO:0000313" key="2">
    <source>
        <dbReference type="EMBL" id="GFO67107.1"/>
    </source>
</evidence>
<evidence type="ECO:0000313" key="3">
    <source>
        <dbReference type="Proteomes" id="UP000587586"/>
    </source>
</evidence>
<keyword evidence="1" id="KW-0812">Transmembrane</keyword>
<keyword evidence="3" id="KW-1185">Reference proteome</keyword>
<dbReference type="Proteomes" id="UP000587586">
    <property type="component" value="Unassembled WGS sequence"/>
</dbReference>
<accession>A0A6V8N5L1</accession>
<reference evidence="3" key="1">
    <citation type="submission" date="2020-06" db="EMBL/GenBank/DDBJ databases">
        <title>Draft genomic sequecing of Geomonas sp. Red745.</title>
        <authorList>
            <person name="Itoh H."/>
            <person name="Xu Z.X."/>
            <person name="Ushijima N."/>
            <person name="Masuda Y."/>
            <person name="Shiratori Y."/>
            <person name="Senoo K."/>
        </authorList>
    </citation>
    <scope>NUCLEOTIDE SEQUENCE [LARGE SCALE GENOMIC DNA]</scope>
    <source>
        <strain evidence="3">Red745</strain>
    </source>
</reference>
<proteinExistence type="predicted"/>
<dbReference type="AlphaFoldDB" id="A0A6V8N5L1"/>
<dbReference type="EMBL" id="BLXZ01000001">
    <property type="protein sequence ID" value="GFO67107.1"/>
    <property type="molecule type" value="Genomic_DNA"/>
</dbReference>
<keyword evidence="1" id="KW-1133">Transmembrane helix</keyword>
<evidence type="ECO:0000256" key="1">
    <source>
        <dbReference type="SAM" id="Phobius"/>
    </source>
</evidence>
<dbReference type="RefSeq" id="WP_183359623.1">
    <property type="nucleotide sequence ID" value="NZ_BLXZ01000001.1"/>
</dbReference>
<comment type="caution">
    <text evidence="2">The sequence shown here is derived from an EMBL/GenBank/DDBJ whole genome shotgun (WGS) entry which is preliminary data.</text>
</comment>
<organism evidence="2 3">
    <name type="scientific">Geomonas limicola</name>
    <dbReference type="NCBI Taxonomy" id="2740186"/>
    <lineage>
        <taxon>Bacteria</taxon>
        <taxon>Pseudomonadati</taxon>
        <taxon>Thermodesulfobacteriota</taxon>
        <taxon>Desulfuromonadia</taxon>
        <taxon>Geobacterales</taxon>
        <taxon>Geobacteraceae</taxon>
        <taxon>Geomonas</taxon>
    </lineage>
</organism>
<gene>
    <name evidence="2" type="ORF">GMLC_06860</name>
</gene>
<name>A0A6V8N5L1_9BACT</name>
<protein>
    <submittedName>
        <fullName evidence="2">Uncharacterized protein</fullName>
    </submittedName>
</protein>
<sequence length="223" mass="25436">MDTSTMLWYVGGGGAGLVLFLGIGYWVGQYVIQQLSQQALDRFREHLAKEVESALTVFREGVCQQIVEQGNTSDSLATLYTTLIEVLREGREFCGSCAKDDPLVQEKKLRRMGESCRSFAEQYQRESLHLSDDFCARVESFGARQMELLQQLEWDFYRKDQAERSKEREIRQHWSSLEDQVTEVMDLVRREFQNRNNRAGAVLLEGLKAQSNPGLATGPANRG</sequence>